<feature type="region of interest" description="Disordered" evidence="1">
    <location>
        <begin position="98"/>
        <end position="177"/>
    </location>
</feature>
<dbReference type="KEGG" id="dci:103509059"/>
<evidence type="ECO:0000256" key="1">
    <source>
        <dbReference type="SAM" id="MobiDB-lite"/>
    </source>
</evidence>
<feature type="compositionally biased region" description="Polar residues" evidence="1">
    <location>
        <begin position="24"/>
        <end position="43"/>
    </location>
</feature>
<keyword evidence="2" id="KW-1185">Reference proteome</keyword>
<feature type="compositionally biased region" description="Polar residues" evidence="1">
    <location>
        <begin position="151"/>
        <end position="160"/>
    </location>
</feature>
<evidence type="ECO:0000313" key="2">
    <source>
        <dbReference type="Proteomes" id="UP000079169"/>
    </source>
</evidence>
<dbReference type="RefSeq" id="XP_017299508.1">
    <property type="nucleotide sequence ID" value="XM_017444019.1"/>
</dbReference>
<sequence>MDTTRPKVTTALPGDVDTEVTQMETSTLAGQEPESSTLYQMEDTTVEEKDGEEVTTEKGKDITTTEVDTTHDTTKTPIVTITSKSKTLKPKLKTTAIPSNLTPLDNSGQSNTTLLPDSHRKNFTDSGVDTKVTSPTTSRVDKPTTPKVITPSPQESSKPFSTPGVPRVSTVAQPDYPTTYTESEVDIGRTTLPSVDIDRATVETPIGVTKKTETTLMTESFPSTTATPDCTKIPCLNQGTCFYTKQGPKVWLFSNH</sequence>
<evidence type="ECO:0000313" key="3">
    <source>
        <dbReference type="RefSeq" id="XP_017299508.1"/>
    </source>
</evidence>
<feature type="compositionally biased region" description="Polar residues" evidence="1">
    <location>
        <begin position="124"/>
        <end position="138"/>
    </location>
</feature>
<feature type="compositionally biased region" description="Polar residues" evidence="1">
    <location>
        <begin position="99"/>
        <end position="115"/>
    </location>
</feature>
<accession>A0A1S4EBJ9</accession>
<name>A0A1S4EBJ9_DIACI</name>
<dbReference type="PaxDb" id="121845-A0A1S4EBJ9"/>
<dbReference type="GeneID" id="103509059"/>
<feature type="compositionally biased region" description="Basic and acidic residues" evidence="1">
    <location>
        <begin position="55"/>
        <end position="69"/>
    </location>
</feature>
<dbReference type="AlphaFoldDB" id="A0A1S4EBJ9"/>
<feature type="region of interest" description="Disordered" evidence="1">
    <location>
        <begin position="24"/>
        <end position="69"/>
    </location>
</feature>
<protein>
    <submittedName>
        <fullName evidence="3">Integumentary mucin A.1-like</fullName>
    </submittedName>
</protein>
<organism evidence="2 3">
    <name type="scientific">Diaphorina citri</name>
    <name type="common">Asian citrus psyllid</name>
    <dbReference type="NCBI Taxonomy" id="121845"/>
    <lineage>
        <taxon>Eukaryota</taxon>
        <taxon>Metazoa</taxon>
        <taxon>Ecdysozoa</taxon>
        <taxon>Arthropoda</taxon>
        <taxon>Hexapoda</taxon>
        <taxon>Insecta</taxon>
        <taxon>Pterygota</taxon>
        <taxon>Neoptera</taxon>
        <taxon>Paraneoptera</taxon>
        <taxon>Hemiptera</taxon>
        <taxon>Sternorrhyncha</taxon>
        <taxon>Psylloidea</taxon>
        <taxon>Psyllidae</taxon>
        <taxon>Diaphorininae</taxon>
        <taxon>Diaphorina</taxon>
    </lineage>
</organism>
<reference evidence="3" key="1">
    <citation type="submission" date="2025-08" db="UniProtKB">
        <authorList>
            <consortium name="RefSeq"/>
        </authorList>
    </citation>
    <scope>IDENTIFICATION</scope>
</reference>
<dbReference type="STRING" id="121845.A0A1S4EBJ9"/>
<dbReference type="Proteomes" id="UP000079169">
    <property type="component" value="Unplaced"/>
</dbReference>
<proteinExistence type="predicted"/>
<gene>
    <name evidence="3" type="primary">LOC103509059</name>
</gene>